<protein>
    <submittedName>
        <fullName evidence="4">Ankyrin repeat-containing domain protein</fullName>
    </submittedName>
</protein>
<comment type="caution">
    <text evidence="4">The sequence shown here is derived from an EMBL/GenBank/DDBJ whole genome shotgun (WGS) entry which is preliminary data.</text>
</comment>
<name>A0A2T7A2M4_TUBBO</name>
<gene>
    <name evidence="4" type="ORF">B9Z19DRAFT_891231</name>
</gene>
<dbReference type="SUPFAM" id="SSF48403">
    <property type="entry name" value="Ankyrin repeat"/>
    <property type="match status" value="1"/>
</dbReference>
<dbReference type="PANTHER" id="PTHR24198">
    <property type="entry name" value="ANKYRIN REPEAT AND PROTEIN KINASE DOMAIN-CONTAINING PROTEIN"/>
    <property type="match status" value="1"/>
</dbReference>
<keyword evidence="2 3" id="KW-0040">ANK repeat</keyword>
<dbReference type="InterPro" id="IPR036770">
    <property type="entry name" value="Ankyrin_rpt-contain_sf"/>
</dbReference>
<evidence type="ECO:0000256" key="2">
    <source>
        <dbReference type="ARBA" id="ARBA00023043"/>
    </source>
</evidence>
<feature type="repeat" description="ANK" evidence="3">
    <location>
        <begin position="66"/>
        <end position="98"/>
    </location>
</feature>
<organism evidence="4 5">
    <name type="scientific">Tuber borchii</name>
    <name type="common">White truffle</name>
    <dbReference type="NCBI Taxonomy" id="42251"/>
    <lineage>
        <taxon>Eukaryota</taxon>
        <taxon>Fungi</taxon>
        <taxon>Dikarya</taxon>
        <taxon>Ascomycota</taxon>
        <taxon>Pezizomycotina</taxon>
        <taxon>Pezizomycetes</taxon>
        <taxon>Pezizales</taxon>
        <taxon>Tuberaceae</taxon>
        <taxon>Tuber</taxon>
    </lineage>
</organism>
<feature type="repeat" description="ANK" evidence="3">
    <location>
        <begin position="99"/>
        <end position="131"/>
    </location>
</feature>
<sequence>LHWAIINNCPKLVQFLLSKGHDINHLEEGGTYSSTALHVAVLCKNHPLIQLILKNPALDLNKLNLSGDTALHIAIERRYLGGVELLHAAGADLEIVDRDGKTPLLLACYNGYEEIMEFLVRNGANVNARLPAGTWIPDVTLLHGLMWPNFERLVRLALESGADPEVRDDQHRRPIDIAFEK</sequence>
<feature type="non-terminal residue" evidence="4">
    <location>
        <position position="1"/>
    </location>
</feature>
<dbReference type="PROSITE" id="PS50297">
    <property type="entry name" value="ANK_REP_REGION"/>
    <property type="match status" value="3"/>
</dbReference>
<proteinExistence type="predicted"/>
<dbReference type="Proteomes" id="UP000244722">
    <property type="component" value="Unassembled WGS sequence"/>
</dbReference>
<dbReference type="OrthoDB" id="341259at2759"/>
<keyword evidence="1" id="KW-0677">Repeat</keyword>
<evidence type="ECO:0000313" key="4">
    <source>
        <dbReference type="EMBL" id="PUU81960.1"/>
    </source>
</evidence>
<evidence type="ECO:0000313" key="5">
    <source>
        <dbReference type="Proteomes" id="UP000244722"/>
    </source>
</evidence>
<dbReference type="AlphaFoldDB" id="A0A2T7A2M4"/>
<dbReference type="Gene3D" id="1.25.40.20">
    <property type="entry name" value="Ankyrin repeat-containing domain"/>
    <property type="match status" value="1"/>
</dbReference>
<reference evidence="4 5" key="1">
    <citation type="submission" date="2017-04" db="EMBL/GenBank/DDBJ databases">
        <title>Draft genome sequence of Tuber borchii Vittad., a whitish edible truffle.</title>
        <authorList>
            <consortium name="DOE Joint Genome Institute"/>
            <person name="Murat C."/>
            <person name="Kuo A."/>
            <person name="Barry K.W."/>
            <person name="Clum A."/>
            <person name="Dockter R.B."/>
            <person name="Fauchery L."/>
            <person name="Iotti M."/>
            <person name="Kohler A."/>
            <person name="Labutti K."/>
            <person name="Lindquist E.A."/>
            <person name="Lipzen A."/>
            <person name="Ohm R.A."/>
            <person name="Wang M."/>
            <person name="Grigoriev I.V."/>
            <person name="Zambonelli A."/>
            <person name="Martin F.M."/>
        </authorList>
    </citation>
    <scope>NUCLEOTIDE SEQUENCE [LARGE SCALE GENOMIC DNA]</scope>
    <source>
        <strain evidence="4 5">Tbo3840</strain>
    </source>
</reference>
<accession>A0A2T7A2M4</accession>
<dbReference type="PROSITE" id="PS50088">
    <property type="entry name" value="ANK_REPEAT"/>
    <property type="match status" value="3"/>
</dbReference>
<keyword evidence="5" id="KW-1185">Reference proteome</keyword>
<dbReference type="STRING" id="42251.A0A2T7A2M4"/>
<evidence type="ECO:0000256" key="3">
    <source>
        <dbReference type="PROSITE-ProRule" id="PRU00023"/>
    </source>
</evidence>
<dbReference type="InterPro" id="IPR002110">
    <property type="entry name" value="Ankyrin_rpt"/>
</dbReference>
<dbReference type="EMBL" id="NESQ01000035">
    <property type="protein sequence ID" value="PUU81960.1"/>
    <property type="molecule type" value="Genomic_DNA"/>
</dbReference>
<feature type="non-terminal residue" evidence="4">
    <location>
        <position position="181"/>
    </location>
</feature>
<dbReference type="Pfam" id="PF12796">
    <property type="entry name" value="Ank_2"/>
    <property type="match status" value="1"/>
</dbReference>
<evidence type="ECO:0000256" key="1">
    <source>
        <dbReference type="ARBA" id="ARBA00022737"/>
    </source>
</evidence>
<feature type="repeat" description="ANK" evidence="3">
    <location>
        <begin position="1"/>
        <end position="28"/>
    </location>
</feature>
<dbReference type="PANTHER" id="PTHR24198:SF165">
    <property type="entry name" value="ANKYRIN REPEAT-CONTAINING PROTEIN-RELATED"/>
    <property type="match status" value="1"/>
</dbReference>
<dbReference type="Pfam" id="PF00023">
    <property type="entry name" value="Ank"/>
    <property type="match status" value="1"/>
</dbReference>
<dbReference type="SMART" id="SM00248">
    <property type="entry name" value="ANK"/>
    <property type="match status" value="5"/>
</dbReference>
<dbReference type="PRINTS" id="PR01415">
    <property type="entry name" value="ANKYRIN"/>
</dbReference>